<keyword evidence="9" id="KW-0807">Transducer</keyword>
<dbReference type="FunCoup" id="B7P9Y1">
    <property type="interactions" value="11"/>
</dbReference>
<evidence type="ECO:0000256" key="4">
    <source>
        <dbReference type="ARBA" id="ARBA00022692"/>
    </source>
</evidence>
<dbReference type="AlphaFoldDB" id="B7P9Y1"/>
<proteinExistence type="inferred from homology"/>
<dbReference type="InParanoid" id="B7P9Y1"/>
<evidence type="ECO:0000256" key="3">
    <source>
        <dbReference type="ARBA" id="ARBA00022475"/>
    </source>
</evidence>
<dbReference type="InterPro" id="IPR001879">
    <property type="entry name" value="GPCR_2_extracellular_dom"/>
</dbReference>
<dbReference type="VEuPathDB" id="VectorBase:ISCI017314"/>
<dbReference type="EMBL" id="ABJB010598180">
    <property type="status" value="NOT_ANNOTATED_CDS"/>
    <property type="molecule type" value="Genomic_DNA"/>
</dbReference>
<evidence type="ECO:0000256" key="5">
    <source>
        <dbReference type="ARBA" id="ARBA00022989"/>
    </source>
</evidence>
<dbReference type="EMBL" id="DS668046">
    <property type="protein sequence ID" value="EEC03403.1"/>
    <property type="molecule type" value="Genomic_DNA"/>
</dbReference>
<dbReference type="InterPro" id="IPR017981">
    <property type="entry name" value="GPCR_2-like_7TM"/>
</dbReference>
<name>B7P9Y1_IXOSC</name>
<keyword evidence="6" id="KW-0297">G-protein coupled receptor</keyword>
<keyword evidence="5 10" id="KW-1133">Transmembrane helix</keyword>
<feature type="transmembrane region" description="Helical" evidence="10">
    <location>
        <begin position="167"/>
        <end position="186"/>
    </location>
</feature>
<dbReference type="EMBL" id="ABJB010548306">
    <property type="status" value="NOT_ANNOTATED_CDS"/>
    <property type="molecule type" value="Genomic_DNA"/>
</dbReference>
<evidence type="ECO:0000256" key="1">
    <source>
        <dbReference type="ARBA" id="ARBA00004651"/>
    </source>
</evidence>
<dbReference type="GO" id="GO:0005886">
    <property type="term" value="C:plasma membrane"/>
    <property type="evidence" value="ECO:0000318"/>
    <property type="project" value="GO_Central"/>
</dbReference>
<dbReference type="PaxDb" id="6945-B7P9Y1"/>
<dbReference type="InterPro" id="IPR000832">
    <property type="entry name" value="GPCR_2_secretin-like"/>
</dbReference>
<dbReference type="Proteomes" id="UP000001555">
    <property type="component" value="Unassembled WGS sequence"/>
</dbReference>
<dbReference type="PRINTS" id="PR00249">
    <property type="entry name" value="GPCRSECRETIN"/>
</dbReference>
<reference evidence="13 15" key="1">
    <citation type="submission" date="2008-03" db="EMBL/GenBank/DDBJ databases">
        <title>Annotation of Ixodes scapularis.</title>
        <authorList>
            <consortium name="Ixodes scapularis Genome Project Consortium"/>
            <person name="Caler E."/>
            <person name="Hannick L.I."/>
            <person name="Bidwell S."/>
            <person name="Joardar V."/>
            <person name="Thiagarajan M."/>
            <person name="Amedeo P."/>
            <person name="Galinsky K.J."/>
            <person name="Schobel S."/>
            <person name="Inman J."/>
            <person name="Hostetler J."/>
            <person name="Miller J."/>
            <person name="Hammond M."/>
            <person name="Megy K."/>
            <person name="Lawson D."/>
            <person name="Kodira C."/>
            <person name="Sutton G."/>
            <person name="Meyer J."/>
            <person name="Hill C.A."/>
            <person name="Birren B."/>
            <person name="Nene V."/>
            <person name="Collins F."/>
            <person name="Alarcon-Chaidez F."/>
            <person name="Wikel S."/>
            <person name="Strausberg R."/>
        </authorList>
    </citation>
    <scope>NUCLEOTIDE SEQUENCE [LARGE SCALE GENOMIC DNA]</scope>
    <source>
        <strain evidence="15">Wikel</strain>
        <strain evidence="13">Wikel colony</strain>
    </source>
</reference>
<keyword evidence="4 10" id="KW-0812">Transmembrane</keyword>
<evidence type="ECO:0000256" key="8">
    <source>
        <dbReference type="ARBA" id="ARBA00023170"/>
    </source>
</evidence>
<evidence type="ECO:0000256" key="6">
    <source>
        <dbReference type="ARBA" id="ARBA00023040"/>
    </source>
</evidence>
<dbReference type="VEuPathDB" id="VectorBase:ISCW017314"/>
<keyword evidence="8 13" id="KW-0675">Receptor</keyword>
<dbReference type="InterPro" id="IPR050332">
    <property type="entry name" value="GPCR_2"/>
</dbReference>
<comment type="subcellular location">
    <subcellularLocation>
        <location evidence="1">Cell membrane</location>
        <topology evidence="1">Multi-pass membrane protein</topology>
    </subcellularLocation>
</comment>
<comment type="similarity">
    <text evidence="2">Belongs to the G-protein coupled receptor 2 family.</text>
</comment>
<gene>
    <name evidence="13" type="ORF">IscW_ISCW017314</name>
</gene>
<dbReference type="GO" id="GO:0008528">
    <property type="term" value="F:G protein-coupled peptide receptor activity"/>
    <property type="evidence" value="ECO:0000318"/>
    <property type="project" value="GO_Central"/>
</dbReference>
<evidence type="ECO:0000256" key="2">
    <source>
        <dbReference type="ARBA" id="ARBA00005314"/>
    </source>
</evidence>
<evidence type="ECO:0000259" key="12">
    <source>
        <dbReference type="PROSITE" id="PS50261"/>
    </source>
</evidence>
<keyword evidence="3" id="KW-1003">Cell membrane</keyword>
<evidence type="ECO:0000256" key="7">
    <source>
        <dbReference type="ARBA" id="ARBA00023136"/>
    </source>
</evidence>
<dbReference type="Pfam" id="PF00002">
    <property type="entry name" value="7tm_2"/>
    <property type="match status" value="1"/>
</dbReference>
<evidence type="ECO:0000313" key="13">
    <source>
        <dbReference type="EMBL" id="EEC03403.1"/>
    </source>
</evidence>
<dbReference type="GO" id="GO:0007188">
    <property type="term" value="P:adenylate cyclase-modulating G protein-coupled receptor signaling pathway"/>
    <property type="evidence" value="ECO:0000318"/>
    <property type="project" value="GO_Central"/>
</dbReference>
<reference evidence="14" key="2">
    <citation type="submission" date="2020-05" db="UniProtKB">
        <authorList>
            <consortium name="EnsemblMetazoa"/>
        </authorList>
    </citation>
    <scope>IDENTIFICATION</scope>
    <source>
        <strain evidence="14">wikel</strain>
    </source>
</reference>
<dbReference type="SMART" id="SM00008">
    <property type="entry name" value="HormR"/>
    <property type="match status" value="1"/>
</dbReference>
<dbReference type="GO" id="GO:0017046">
    <property type="term" value="F:peptide hormone binding"/>
    <property type="evidence" value="ECO:0000318"/>
    <property type="project" value="GO_Central"/>
</dbReference>
<keyword evidence="15" id="KW-1185">Reference proteome</keyword>
<sequence>MNSRITGPRGCIRRHTHGCGGCGRPTPFNRFHVPVLVSTVPSPVHCKPAWDSFTCWPPAQAGAVLRKPCADIIASLDISLDVGDNGLATGFYAYRVCGLEGDWLWGNWTNYTECLGLINHEPPLCKSILSLKMYAAMASINWMFVEGLLLHSRITICIFRQDAPFKLYHAIGWGLPLVFIVAWAYLMEQQLRTACWEGYGSNPYVWLLIGPRLVALLVNFVFLVNIIRILVTRVKSAVSVETTQFRKAIKATVLLFPLLGITHLLFCINPKDEDMGLKEAYMVINAILQSSQVQTAVRNAYLRAAIRRNPNKDRSFVRGNFSQTSTVFLSHFNGSTVENSAPSRLGTKIVRQLPKRATSGPQRIPRNTAAVAAV</sequence>
<evidence type="ECO:0000259" key="11">
    <source>
        <dbReference type="PROSITE" id="PS50227"/>
    </source>
</evidence>
<organism>
    <name type="scientific">Ixodes scapularis</name>
    <name type="common">Black-legged tick</name>
    <name type="synonym">Deer tick</name>
    <dbReference type="NCBI Taxonomy" id="6945"/>
    <lineage>
        <taxon>Eukaryota</taxon>
        <taxon>Metazoa</taxon>
        <taxon>Ecdysozoa</taxon>
        <taxon>Arthropoda</taxon>
        <taxon>Chelicerata</taxon>
        <taxon>Arachnida</taxon>
        <taxon>Acari</taxon>
        <taxon>Parasitiformes</taxon>
        <taxon>Ixodida</taxon>
        <taxon>Ixodoidea</taxon>
        <taxon>Ixodidae</taxon>
        <taxon>Ixodinae</taxon>
        <taxon>Ixodes</taxon>
    </lineage>
</organism>
<protein>
    <submittedName>
        <fullName evidence="13 14">Calcitonin receptor, putative</fullName>
    </submittedName>
</protein>
<evidence type="ECO:0000313" key="15">
    <source>
        <dbReference type="Proteomes" id="UP000001555"/>
    </source>
</evidence>
<feature type="transmembrane region" description="Helical" evidence="10">
    <location>
        <begin position="206"/>
        <end position="227"/>
    </location>
</feature>
<dbReference type="Gene3D" id="4.10.1240.10">
    <property type="entry name" value="GPCR, family 2, extracellular hormone receptor domain"/>
    <property type="match status" value="1"/>
</dbReference>
<feature type="transmembrane region" description="Helical" evidence="10">
    <location>
        <begin position="248"/>
        <end position="266"/>
    </location>
</feature>
<dbReference type="GO" id="GO:0007166">
    <property type="term" value="P:cell surface receptor signaling pathway"/>
    <property type="evidence" value="ECO:0007669"/>
    <property type="project" value="InterPro"/>
</dbReference>
<accession>B7P9Y1</accession>
<dbReference type="STRING" id="6945.B7P9Y1"/>
<evidence type="ECO:0000313" key="14">
    <source>
        <dbReference type="EnsemblMetazoa" id="ISCW017314-PA"/>
    </source>
</evidence>
<dbReference type="OrthoDB" id="2266637at2759"/>
<dbReference type="Pfam" id="PF02793">
    <property type="entry name" value="HRM"/>
    <property type="match status" value="1"/>
</dbReference>
<keyword evidence="7 10" id="KW-0472">Membrane</keyword>
<dbReference type="SUPFAM" id="SSF111418">
    <property type="entry name" value="Hormone receptor domain"/>
    <property type="match status" value="1"/>
</dbReference>
<dbReference type="HOGENOM" id="CLU_002753_4_2_1"/>
<evidence type="ECO:0000256" key="9">
    <source>
        <dbReference type="ARBA" id="ARBA00023224"/>
    </source>
</evidence>
<dbReference type="PANTHER" id="PTHR45620:SF15">
    <property type="entry name" value="DIURETIC HORMONE 44 RECEPTOR 1-RELATED"/>
    <property type="match status" value="1"/>
</dbReference>
<dbReference type="PANTHER" id="PTHR45620">
    <property type="entry name" value="PDF RECEPTOR-LIKE PROTEIN-RELATED"/>
    <property type="match status" value="1"/>
</dbReference>
<dbReference type="InterPro" id="IPR036445">
    <property type="entry name" value="GPCR_2_extracell_dom_sf"/>
</dbReference>
<evidence type="ECO:0000256" key="10">
    <source>
        <dbReference type="SAM" id="Phobius"/>
    </source>
</evidence>
<dbReference type="VEuPathDB" id="VectorBase:ISCP_019982"/>
<feature type="domain" description="G-protein coupled receptors family 2 profile 2" evidence="12">
    <location>
        <begin position="125"/>
        <end position="292"/>
    </location>
</feature>
<dbReference type="EnsemblMetazoa" id="ISCW017314-RA">
    <property type="protein sequence ID" value="ISCW017314-PA"/>
    <property type="gene ID" value="ISCW017314"/>
</dbReference>
<feature type="domain" description="G-protein coupled receptors family 2 profile 1" evidence="11">
    <location>
        <begin position="21"/>
        <end position="114"/>
    </location>
</feature>
<dbReference type="PROSITE" id="PS50261">
    <property type="entry name" value="G_PROTEIN_RECEP_F2_4"/>
    <property type="match status" value="1"/>
</dbReference>
<dbReference type="PROSITE" id="PS50227">
    <property type="entry name" value="G_PROTEIN_RECEP_F2_3"/>
    <property type="match status" value="1"/>
</dbReference>
<dbReference type="Gene3D" id="1.20.1070.10">
    <property type="entry name" value="Rhodopsin 7-helix transmembrane proteins"/>
    <property type="match status" value="1"/>
</dbReference>
<dbReference type="EMBL" id="ABJB010610700">
    <property type="status" value="NOT_ANNOTATED_CDS"/>
    <property type="molecule type" value="Genomic_DNA"/>
</dbReference>